<dbReference type="AlphaFoldDB" id="A0A0W1REN3"/>
<sequence>MRNPETPLTHIEQEAYTRIRQLAEYTDGVLSPTDALAAICAAGNTHPDEILERLILKGYVYGVENTIRLT</sequence>
<dbReference type="RefSeq" id="WP_058580023.1">
    <property type="nucleotide sequence ID" value="NZ_LOPU01000003.1"/>
</dbReference>
<dbReference type="Proteomes" id="UP000054387">
    <property type="component" value="Unassembled WGS sequence"/>
</dbReference>
<organism evidence="1 2">
    <name type="scientific">Haloprofundus marisrubri</name>
    <dbReference type="NCBI Taxonomy" id="1514971"/>
    <lineage>
        <taxon>Archaea</taxon>
        <taxon>Methanobacteriati</taxon>
        <taxon>Methanobacteriota</taxon>
        <taxon>Stenosarchaea group</taxon>
        <taxon>Halobacteria</taxon>
        <taxon>Halobacteriales</taxon>
        <taxon>Haloferacaceae</taxon>
        <taxon>Haloprofundus</taxon>
    </lineage>
</organism>
<comment type="caution">
    <text evidence="1">The sequence shown here is derived from an EMBL/GenBank/DDBJ whole genome shotgun (WGS) entry which is preliminary data.</text>
</comment>
<gene>
    <name evidence="1" type="ORF">AUR64_03295</name>
</gene>
<evidence type="ECO:0000313" key="2">
    <source>
        <dbReference type="Proteomes" id="UP000054387"/>
    </source>
</evidence>
<protein>
    <submittedName>
        <fullName evidence="1">Uncharacterized protein</fullName>
    </submittedName>
</protein>
<name>A0A0W1REN3_9EURY</name>
<evidence type="ECO:0000313" key="1">
    <source>
        <dbReference type="EMBL" id="KTG11539.1"/>
    </source>
</evidence>
<keyword evidence="2" id="KW-1185">Reference proteome</keyword>
<accession>A0A0W1REN3</accession>
<proteinExistence type="predicted"/>
<dbReference type="EMBL" id="LOPU01000003">
    <property type="protein sequence ID" value="KTG11539.1"/>
    <property type="molecule type" value="Genomic_DNA"/>
</dbReference>
<reference evidence="1 2" key="1">
    <citation type="submission" date="2015-12" db="EMBL/GenBank/DDBJ databases">
        <title>Haloprofundus marisrubri gen. nov., sp. nov., an extremely halophilic archaeon isolated from the Discovery deep brine-seawater interface in the Red Sea.</title>
        <authorList>
            <person name="Zhang G."/>
            <person name="Stingl U."/>
            <person name="Rashid M."/>
        </authorList>
    </citation>
    <scope>NUCLEOTIDE SEQUENCE [LARGE SCALE GENOMIC DNA]</scope>
    <source>
        <strain evidence="1 2">SB9</strain>
    </source>
</reference>